<evidence type="ECO:0000313" key="2">
    <source>
        <dbReference type="EMBL" id="KAG9244004.1"/>
    </source>
</evidence>
<dbReference type="Proteomes" id="UP000887226">
    <property type="component" value="Unassembled WGS sequence"/>
</dbReference>
<accession>A0A9P8CEF0</accession>
<evidence type="ECO:0000313" key="3">
    <source>
        <dbReference type="Proteomes" id="UP000887226"/>
    </source>
</evidence>
<dbReference type="OrthoDB" id="3528085at2759"/>
<reference evidence="2" key="1">
    <citation type="journal article" date="2021" name="IMA Fungus">
        <title>Genomic characterization of three marine fungi, including Emericellopsis atlantica sp. nov. with signatures of a generalist lifestyle and marine biomass degradation.</title>
        <authorList>
            <person name="Hagestad O.C."/>
            <person name="Hou L."/>
            <person name="Andersen J.H."/>
            <person name="Hansen E.H."/>
            <person name="Altermark B."/>
            <person name="Li C."/>
            <person name="Kuhnert E."/>
            <person name="Cox R.J."/>
            <person name="Crous P.W."/>
            <person name="Spatafora J.W."/>
            <person name="Lail K."/>
            <person name="Amirebrahimi M."/>
            <person name="Lipzen A."/>
            <person name="Pangilinan J."/>
            <person name="Andreopoulos W."/>
            <person name="Hayes R.D."/>
            <person name="Ng V."/>
            <person name="Grigoriev I.V."/>
            <person name="Jackson S.A."/>
            <person name="Sutton T.D.S."/>
            <person name="Dobson A.D.W."/>
            <person name="Rama T."/>
        </authorList>
    </citation>
    <scope>NUCLEOTIDE SEQUENCE</scope>
    <source>
        <strain evidence="2">TRa3180A</strain>
    </source>
</reference>
<organism evidence="2 3">
    <name type="scientific">Calycina marina</name>
    <dbReference type="NCBI Taxonomy" id="1763456"/>
    <lineage>
        <taxon>Eukaryota</taxon>
        <taxon>Fungi</taxon>
        <taxon>Dikarya</taxon>
        <taxon>Ascomycota</taxon>
        <taxon>Pezizomycotina</taxon>
        <taxon>Leotiomycetes</taxon>
        <taxon>Helotiales</taxon>
        <taxon>Pezizellaceae</taxon>
        <taxon>Calycina</taxon>
    </lineage>
</organism>
<keyword evidence="3" id="KW-1185">Reference proteome</keyword>
<evidence type="ECO:0000256" key="1">
    <source>
        <dbReference type="SAM" id="MobiDB-lite"/>
    </source>
</evidence>
<comment type="caution">
    <text evidence="2">The sequence shown here is derived from an EMBL/GenBank/DDBJ whole genome shotgun (WGS) entry which is preliminary data.</text>
</comment>
<sequence length="133" mass="15006">MATTWPQVAAWRKDIREHATYLSDYLRKIHVCIDSTENQPVPKPLVNTMIAAMSVLIAKFQTTPDVSAVMQATTTIQKRPQNDGRHSKLHSNENHAEYNHAPADCHTEPGDKSRSEGSRRDQEDDDRTPVGDK</sequence>
<name>A0A9P8CEF0_9HELO</name>
<feature type="compositionally biased region" description="Basic and acidic residues" evidence="1">
    <location>
        <begin position="80"/>
        <end position="133"/>
    </location>
</feature>
<protein>
    <submittedName>
        <fullName evidence="2">Uncharacterized protein</fullName>
    </submittedName>
</protein>
<dbReference type="AlphaFoldDB" id="A0A9P8CEF0"/>
<gene>
    <name evidence="2" type="ORF">BJ878DRAFT_94487</name>
</gene>
<dbReference type="EMBL" id="MU253936">
    <property type="protein sequence ID" value="KAG9244004.1"/>
    <property type="molecule type" value="Genomic_DNA"/>
</dbReference>
<feature type="region of interest" description="Disordered" evidence="1">
    <location>
        <begin position="75"/>
        <end position="133"/>
    </location>
</feature>
<proteinExistence type="predicted"/>